<dbReference type="GO" id="GO:1990316">
    <property type="term" value="C:Atg1/ULK1 kinase complex"/>
    <property type="evidence" value="ECO:0007669"/>
    <property type="project" value="TreeGrafter"/>
</dbReference>
<keyword evidence="2" id="KW-1185">Reference proteome</keyword>
<dbReference type="GO" id="GO:0034517">
    <property type="term" value="P:ribophagy"/>
    <property type="evidence" value="ECO:0007669"/>
    <property type="project" value="TreeGrafter"/>
</dbReference>
<reference evidence="1 2" key="1">
    <citation type="submission" date="2012-05" db="EMBL/GenBank/DDBJ databases">
        <title>Recombination and specialization in a pathogen metapopulation.</title>
        <authorList>
            <person name="Gardiner A."/>
            <person name="Kemen E."/>
            <person name="Schultz-Larsen T."/>
            <person name="MacLean D."/>
            <person name="Van Oosterhout C."/>
            <person name="Jones J.D.G."/>
        </authorList>
    </citation>
    <scope>NUCLEOTIDE SEQUENCE [LARGE SCALE GENOMIC DNA]</scope>
    <source>
        <strain evidence="1 2">Ac Nc2</strain>
    </source>
</reference>
<accession>A0A024G5H1</accession>
<dbReference type="OrthoDB" id="447953at2759"/>
<dbReference type="PANTHER" id="PTHR13222:SF1">
    <property type="entry name" value="RB1-INDUCIBLE COILED-COIL PROTEIN 1"/>
    <property type="match status" value="1"/>
</dbReference>
<sequence length="476" mass="55527">MEQIILCGPPFIRLDAHKAIDAYGLPSVSFVHDSSLILWHTIVHCRLTSGSLCTTGEFFHQTCCLLTIYSFFPRMMVKQFASEGSRILSVASSPILRALAEYENQFLQQLHQSQLMTSRAESRYAKCQTALSELMLQSDSIRAALSNLDTFKSALKRHFAMFWAEYQETNDRHIHLLSEFEKNLLKLEQVELHPALVTEHRKTLYDCVPSEREREWVQQCDQSSQYLGAQVDRLRLFHDEICEEANQLIQLRPIALDQDYTAAAEKLVTIRDKTIDQAKITSKMKQNLQSVVTRISATFNNLESSSMMYASTNALEICRGLDELHMEQQHDMMATNVSESALIFSRRFQMLKDWTVRSKCKSRRSLMRNVVDFEWFVRICTIFLDFSQRSEILSTYLLHSKRLFWCKSLTSKSWSILKNYPMHIEHVCVKFGGESITVTDFLPVYKRWLKNSQRCARKKYEIQRLHTLRLIIWLIS</sequence>
<dbReference type="GO" id="GO:0060090">
    <property type="term" value="F:molecular adaptor activity"/>
    <property type="evidence" value="ECO:0007669"/>
    <property type="project" value="TreeGrafter"/>
</dbReference>
<dbReference type="Proteomes" id="UP000053237">
    <property type="component" value="Unassembled WGS sequence"/>
</dbReference>
<dbReference type="InterPro" id="IPR040040">
    <property type="entry name" value="ATG11"/>
</dbReference>
<dbReference type="EMBL" id="CAIX01000024">
    <property type="protein sequence ID" value="CCI41803.1"/>
    <property type="molecule type" value="Genomic_DNA"/>
</dbReference>
<dbReference type="GO" id="GO:0019901">
    <property type="term" value="F:protein kinase binding"/>
    <property type="evidence" value="ECO:0007669"/>
    <property type="project" value="TreeGrafter"/>
</dbReference>
<comment type="caution">
    <text evidence="1">The sequence shown here is derived from an EMBL/GenBank/DDBJ whole genome shotgun (WGS) entry which is preliminary data.</text>
</comment>
<name>A0A024G5H1_9STRA</name>
<dbReference type="AlphaFoldDB" id="A0A024G5H1"/>
<proteinExistence type="predicted"/>
<evidence type="ECO:0000313" key="1">
    <source>
        <dbReference type="EMBL" id="CCI41803.1"/>
    </source>
</evidence>
<dbReference type="GO" id="GO:0000045">
    <property type="term" value="P:autophagosome assembly"/>
    <property type="evidence" value="ECO:0007669"/>
    <property type="project" value="InterPro"/>
</dbReference>
<dbReference type="STRING" id="65357.A0A024G5H1"/>
<gene>
    <name evidence="1" type="ORF">BN9_025870</name>
</gene>
<evidence type="ECO:0000313" key="2">
    <source>
        <dbReference type="Proteomes" id="UP000053237"/>
    </source>
</evidence>
<dbReference type="GO" id="GO:0034727">
    <property type="term" value="P:piecemeal microautophagy of the nucleus"/>
    <property type="evidence" value="ECO:0007669"/>
    <property type="project" value="TreeGrafter"/>
</dbReference>
<dbReference type="InParanoid" id="A0A024G5H1"/>
<organism evidence="1 2">
    <name type="scientific">Albugo candida</name>
    <dbReference type="NCBI Taxonomy" id="65357"/>
    <lineage>
        <taxon>Eukaryota</taxon>
        <taxon>Sar</taxon>
        <taxon>Stramenopiles</taxon>
        <taxon>Oomycota</taxon>
        <taxon>Peronosporomycetes</taxon>
        <taxon>Albuginales</taxon>
        <taxon>Albuginaceae</taxon>
        <taxon>Albugo</taxon>
    </lineage>
</organism>
<dbReference type="GO" id="GO:0034045">
    <property type="term" value="C:phagophore assembly site membrane"/>
    <property type="evidence" value="ECO:0007669"/>
    <property type="project" value="TreeGrafter"/>
</dbReference>
<protein>
    <submittedName>
        <fullName evidence="1">Uncharacterized protein</fullName>
    </submittedName>
</protein>
<dbReference type="GO" id="GO:0000422">
    <property type="term" value="P:autophagy of mitochondrion"/>
    <property type="evidence" value="ECO:0007669"/>
    <property type="project" value="TreeGrafter"/>
</dbReference>
<dbReference type="PANTHER" id="PTHR13222">
    <property type="entry name" value="RB1-INDUCIBLE COILED-COIL"/>
    <property type="match status" value="1"/>
</dbReference>
<dbReference type="GO" id="GO:0061709">
    <property type="term" value="P:reticulophagy"/>
    <property type="evidence" value="ECO:0007669"/>
    <property type="project" value="TreeGrafter"/>
</dbReference>